<dbReference type="PROSITE" id="PS01124">
    <property type="entry name" value="HTH_ARAC_FAMILY_2"/>
    <property type="match status" value="1"/>
</dbReference>
<gene>
    <name evidence="5" type="ORF">CPT75_01845</name>
    <name evidence="6" type="ORF">CPT75_09060</name>
</gene>
<comment type="caution">
    <text evidence="5">The sequence shown here is derived from an EMBL/GenBank/DDBJ whole genome shotgun (WGS) entry which is preliminary data.</text>
</comment>
<organism evidence="5 7">
    <name type="scientific">Butyrivibrio fibrisolvens</name>
    <dbReference type="NCBI Taxonomy" id="831"/>
    <lineage>
        <taxon>Bacteria</taxon>
        <taxon>Bacillati</taxon>
        <taxon>Bacillota</taxon>
        <taxon>Clostridia</taxon>
        <taxon>Lachnospirales</taxon>
        <taxon>Lachnospiraceae</taxon>
        <taxon>Butyrivibrio</taxon>
    </lineage>
</organism>
<sequence>MWRYCMENIQEILNLDFDVNVIPRENYPLNYPIHWHKEIEIIYYPLYNATDINPVTEISGKEYELSPGDILLIWQGELHRTIKNPDKKLIGFQFDSALLQSLTDFIPYIPKLRRLHHLKSSTHIDLVMSLSSYLDDICDLDKDQESFYRVEKIINLLKFMTTLSKEADNAYDASMQVPGSLSLDALYKIQRSCVYITKNCSEDLSLNDVASMAGFSPNYFSRMFKETTGYNFVEYLMIERVRKAQRYLGDNSIPITEVAYLSGFKSISTFNRVFHQIKNCSPRQFRKYMVTV</sequence>
<evidence type="ECO:0000256" key="2">
    <source>
        <dbReference type="ARBA" id="ARBA00023125"/>
    </source>
</evidence>
<proteinExistence type="predicted"/>
<evidence type="ECO:0000313" key="7">
    <source>
        <dbReference type="Proteomes" id="UP000245488"/>
    </source>
</evidence>
<protein>
    <submittedName>
        <fullName evidence="5">AraC family transcriptional regulator</fullName>
    </submittedName>
</protein>
<keyword evidence="7" id="KW-1185">Reference proteome</keyword>
<evidence type="ECO:0000259" key="4">
    <source>
        <dbReference type="PROSITE" id="PS01124"/>
    </source>
</evidence>
<dbReference type="InterPro" id="IPR009057">
    <property type="entry name" value="Homeodomain-like_sf"/>
</dbReference>
<name>A0A317FX81_BUTFI</name>
<dbReference type="SUPFAM" id="SSF51215">
    <property type="entry name" value="Regulatory protein AraC"/>
    <property type="match status" value="1"/>
</dbReference>
<dbReference type="Pfam" id="PF12833">
    <property type="entry name" value="HTH_18"/>
    <property type="match status" value="1"/>
</dbReference>
<feature type="domain" description="HTH araC/xylS-type" evidence="4">
    <location>
        <begin position="190"/>
        <end position="288"/>
    </location>
</feature>
<dbReference type="CDD" id="cd02208">
    <property type="entry name" value="cupin_RmlC-like"/>
    <property type="match status" value="1"/>
</dbReference>
<keyword evidence="3" id="KW-0804">Transcription</keyword>
<evidence type="ECO:0000256" key="1">
    <source>
        <dbReference type="ARBA" id="ARBA00023015"/>
    </source>
</evidence>
<dbReference type="Gene3D" id="1.10.10.60">
    <property type="entry name" value="Homeodomain-like"/>
    <property type="match status" value="2"/>
</dbReference>
<evidence type="ECO:0000256" key="3">
    <source>
        <dbReference type="ARBA" id="ARBA00023163"/>
    </source>
</evidence>
<dbReference type="EMBL" id="NXNG01000005">
    <property type="protein sequence ID" value="PWT25726.1"/>
    <property type="molecule type" value="Genomic_DNA"/>
</dbReference>
<keyword evidence="1" id="KW-0805">Transcription regulation</keyword>
<dbReference type="GO" id="GO:0043565">
    <property type="term" value="F:sequence-specific DNA binding"/>
    <property type="evidence" value="ECO:0007669"/>
    <property type="project" value="InterPro"/>
</dbReference>
<evidence type="ECO:0000313" key="6">
    <source>
        <dbReference type="EMBL" id="PWT27241.1"/>
    </source>
</evidence>
<dbReference type="EMBL" id="NXNG01000001">
    <property type="protein sequence ID" value="PWT27241.1"/>
    <property type="molecule type" value="Genomic_DNA"/>
</dbReference>
<reference evidence="5 7" key="1">
    <citation type="submission" date="2017-09" db="EMBL/GenBank/DDBJ databases">
        <title>High-quality draft genome sequence of Butyrivibrio fibrisolvens INBov1, isolated from cow rumen.</title>
        <authorList>
            <person name="Rodriguez Hernaez J."/>
            <person name="Rivarola M."/>
            <person name="Paniego N."/>
            <person name="Cravero S."/>
            <person name="Ceron Cucchi M."/>
            <person name="Martinez M.C."/>
        </authorList>
    </citation>
    <scope>NUCLEOTIDE SEQUENCE [LARGE SCALE GENOMIC DNA]</scope>
    <source>
        <strain evidence="5 7">INBov1</strain>
    </source>
</reference>
<dbReference type="InterPro" id="IPR018060">
    <property type="entry name" value="HTH_AraC"/>
</dbReference>
<dbReference type="SMART" id="SM00342">
    <property type="entry name" value="HTH_ARAC"/>
    <property type="match status" value="1"/>
</dbReference>
<evidence type="ECO:0000313" key="5">
    <source>
        <dbReference type="EMBL" id="PWT25726.1"/>
    </source>
</evidence>
<dbReference type="SUPFAM" id="SSF46689">
    <property type="entry name" value="Homeodomain-like"/>
    <property type="match status" value="2"/>
</dbReference>
<dbReference type="InterPro" id="IPR037923">
    <property type="entry name" value="HTH-like"/>
</dbReference>
<dbReference type="PANTHER" id="PTHR43280:SF27">
    <property type="entry name" value="TRANSCRIPTIONAL REGULATOR MTLR"/>
    <property type="match status" value="1"/>
</dbReference>
<dbReference type="GO" id="GO:0003700">
    <property type="term" value="F:DNA-binding transcription factor activity"/>
    <property type="evidence" value="ECO:0007669"/>
    <property type="project" value="InterPro"/>
</dbReference>
<dbReference type="PANTHER" id="PTHR43280">
    <property type="entry name" value="ARAC-FAMILY TRANSCRIPTIONAL REGULATOR"/>
    <property type="match status" value="1"/>
</dbReference>
<dbReference type="Proteomes" id="UP000245488">
    <property type="component" value="Chromosome"/>
</dbReference>
<accession>A0A317FX81</accession>
<keyword evidence="2" id="KW-0238">DNA-binding</keyword>
<dbReference type="AlphaFoldDB" id="A0A317FX81"/>